<gene>
    <name evidence="1" type="ORF">PSON_ATCC_30995.1.T1440097</name>
</gene>
<reference evidence="1" key="1">
    <citation type="submission" date="2021-01" db="EMBL/GenBank/DDBJ databases">
        <authorList>
            <consortium name="Genoscope - CEA"/>
            <person name="William W."/>
        </authorList>
    </citation>
    <scope>NUCLEOTIDE SEQUENCE</scope>
</reference>
<keyword evidence="2" id="KW-1185">Reference proteome</keyword>
<dbReference type="Proteomes" id="UP000692954">
    <property type="component" value="Unassembled WGS sequence"/>
</dbReference>
<sequence length="84" mass="10054">MRIFKSSFKYYFLKIHPLDLIFNSSIQQVDRIPDEISQTYSIKTKIKNQSINSSIKRQKQNQLIIVLSNLERRSLFQRHLNSII</sequence>
<protein>
    <submittedName>
        <fullName evidence="1">Uncharacterized protein</fullName>
    </submittedName>
</protein>
<evidence type="ECO:0000313" key="2">
    <source>
        <dbReference type="Proteomes" id="UP000692954"/>
    </source>
</evidence>
<comment type="caution">
    <text evidence="1">The sequence shown here is derived from an EMBL/GenBank/DDBJ whole genome shotgun (WGS) entry which is preliminary data.</text>
</comment>
<name>A0A8S1R795_9CILI</name>
<organism evidence="1 2">
    <name type="scientific">Paramecium sonneborni</name>
    <dbReference type="NCBI Taxonomy" id="65129"/>
    <lineage>
        <taxon>Eukaryota</taxon>
        <taxon>Sar</taxon>
        <taxon>Alveolata</taxon>
        <taxon>Ciliophora</taxon>
        <taxon>Intramacronucleata</taxon>
        <taxon>Oligohymenophorea</taxon>
        <taxon>Peniculida</taxon>
        <taxon>Parameciidae</taxon>
        <taxon>Paramecium</taxon>
    </lineage>
</organism>
<accession>A0A8S1R795</accession>
<evidence type="ECO:0000313" key="1">
    <source>
        <dbReference type="EMBL" id="CAD8123387.1"/>
    </source>
</evidence>
<proteinExistence type="predicted"/>
<dbReference type="AlphaFoldDB" id="A0A8S1R795"/>
<dbReference type="EMBL" id="CAJJDN010000144">
    <property type="protein sequence ID" value="CAD8123387.1"/>
    <property type="molecule type" value="Genomic_DNA"/>
</dbReference>